<dbReference type="AlphaFoldDB" id="A0A931AJV4"/>
<name>A0A931AJV4_9ACTN</name>
<gene>
    <name evidence="1" type="ORF">ITP53_51310</name>
</gene>
<dbReference type="Proteomes" id="UP000605361">
    <property type="component" value="Unassembled WGS sequence"/>
</dbReference>
<evidence type="ECO:0000313" key="2">
    <source>
        <dbReference type="Proteomes" id="UP000605361"/>
    </source>
</evidence>
<dbReference type="RefSeq" id="WP_195902777.1">
    <property type="nucleotide sequence ID" value="NZ_JADOGI010000334.1"/>
</dbReference>
<keyword evidence="2" id="KW-1185">Reference proteome</keyword>
<proteinExistence type="predicted"/>
<sequence length="195" mass="21715">MAEYPFDDDTEYAAARSLAAERQQIAHEGTLVPTWHELTDHEREMSAVDALHWLRAGRRIGMFVERLTIDEYVGAYARQITDALDAEGIIADQHEWSTEESDDGPGMHWHFAPETPPTDDSWTEGVTIWDWRWGWLDNTGAPLPLTSLAAVVHVAEAVRAHVAALPPVTSKDGPQWRNAAPLEGLLAELAKEVDA</sequence>
<protein>
    <submittedName>
        <fullName evidence="1">Uncharacterized protein</fullName>
    </submittedName>
</protein>
<comment type="caution">
    <text evidence="1">The sequence shown here is derived from an EMBL/GenBank/DDBJ whole genome shotgun (WGS) entry which is preliminary data.</text>
</comment>
<reference evidence="1" key="1">
    <citation type="submission" date="2020-11" db="EMBL/GenBank/DDBJ databases">
        <title>Whole-genome analyses of Nonomuraea sp. K274.</title>
        <authorList>
            <person name="Veyisoglu A."/>
        </authorList>
    </citation>
    <scope>NUCLEOTIDE SEQUENCE</scope>
    <source>
        <strain evidence="1">K274</strain>
    </source>
</reference>
<dbReference type="EMBL" id="JADOGI010000334">
    <property type="protein sequence ID" value="MBF8193931.1"/>
    <property type="molecule type" value="Genomic_DNA"/>
</dbReference>
<organism evidence="1 2">
    <name type="scientific">Nonomuraea cypriaca</name>
    <dbReference type="NCBI Taxonomy" id="1187855"/>
    <lineage>
        <taxon>Bacteria</taxon>
        <taxon>Bacillati</taxon>
        <taxon>Actinomycetota</taxon>
        <taxon>Actinomycetes</taxon>
        <taxon>Streptosporangiales</taxon>
        <taxon>Streptosporangiaceae</taxon>
        <taxon>Nonomuraea</taxon>
    </lineage>
</organism>
<accession>A0A931AJV4</accession>
<evidence type="ECO:0000313" key="1">
    <source>
        <dbReference type="EMBL" id="MBF8193931.1"/>
    </source>
</evidence>